<comment type="similarity">
    <text evidence="2 5">Belongs to the MET18/MMS19 family.</text>
</comment>
<evidence type="ECO:0000259" key="7">
    <source>
        <dbReference type="Pfam" id="PF14500"/>
    </source>
</evidence>
<sequence>MHAFCSTPYFEPFAIPLILDKLSSSLPLAKIDSLKYLKNCMPSFGGDRMLQHAQHIWTALKDVIFNLPPKLEALSLTPDSGRDMKSDENEIATEALTCLKEAVLVYTCPDGDVFLSLIINDTDIEESFTSITLQRNRFDSPDKVDSQLSVLGSILSVTATTSSFCCGRVFQKFFSRLMIILEVPAQNSKYGQDATTKVASRKLNYGALCLCVLLLTSGRDLIATSLESSVGMEMLQDSWWYLIQDFSVPLTSTFKSALEISNIVVSESANSNQEHVFCCVKGLQVLATYPGPYSPITKDVFEDIIAAFMSVITGSSSDSYLWKLSLKSLTMIGTSITRFNDLDRQIIYNKIVVKQLVFLLVQKDSTSSIAPTLEAASEIGICGLDYMLQVIPAIEDAIISSFMQACVDGNCKTIKVLVLLLDCYCSKVLSWSHNSGKLEAPGMSFAIGILGCMENIIDLKIEPRMQDLLNRMMMALQLVVRGCKEHDQHKVLHKAFNVLQASGCFPVGSLPLPSGIYELSQFTQDLSEFTCREEWLLYFTASIVMALHQQTPVPDGGKLLNLFLVFLLKGHLAAAHALASLINKWPTGFDILGLSKAYTLDGTIDLIVTLLSNILLDNPGRAVTMMNNEGRPTQFFSNLQIHAVIGLGWIGKALLLRGHDRLKDITMILMKCLLLCENEMPSLSSDGSDTCNGKDLQYLVARSAADAFRILLSDSEVCLTKNFHAIIKPLGKQRFFSSMLPILHTSVKDCNSSRTRTLLYQAFGHIVCEVPLIVLIAEAKKVIPLLLEALSALDGDIMNKDLLYCLLLVLSGFLMDEKGKEEIIDYVHVVINHLIKLISYPHMTLVRETTIQCLVAVTGLSYTRIYPMRTKVLRALSRALDDKKRFVRQEAVKCYHAWASMASRSLR</sequence>
<accession>A0A2I0ANU2</accession>
<keyword evidence="5" id="KW-0234">DNA repair</keyword>
<dbReference type="GO" id="GO:0016226">
    <property type="term" value="P:iron-sulfur cluster assembly"/>
    <property type="evidence" value="ECO:0007669"/>
    <property type="project" value="UniProtKB-UniRule"/>
</dbReference>
<organism evidence="8 9">
    <name type="scientific">Apostasia shenzhenica</name>
    <dbReference type="NCBI Taxonomy" id="1088818"/>
    <lineage>
        <taxon>Eukaryota</taxon>
        <taxon>Viridiplantae</taxon>
        <taxon>Streptophyta</taxon>
        <taxon>Embryophyta</taxon>
        <taxon>Tracheophyta</taxon>
        <taxon>Spermatophyta</taxon>
        <taxon>Magnoliopsida</taxon>
        <taxon>Liliopsida</taxon>
        <taxon>Asparagales</taxon>
        <taxon>Orchidaceae</taxon>
        <taxon>Apostasioideae</taxon>
        <taxon>Apostasia</taxon>
    </lineage>
</organism>
<dbReference type="SUPFAM" id="SSF48371">
    <property type="entry name" value="ARM repeat"/>
    <property type="match status" value="1"/>
</dbReference>
<evidence type="ECO:0000313" key="8">
    <source>
        <dbReference type="EMBL" id="PKA57230.1"/>
    </source>
</evidence>
<dbReference type="Pfam" id="PF12460">
    <property type="entry name" value="MMS19_C"/>
    <property type="match status" value="1"/>
</dbReference>
<keyword evidence="9" id="KW-1185">Reference proteome</keyword>
<dbReference type="InterPro" id="IPR039920">
    <property type="entry name" value="MMS19"/>
</dbReference>
<evidence type="ECO:0000256" key="2">
    <source>
        <dbReference type="ARBA" id="ARBA00009340"/>
    </source>
</evidence>
<comment type="function">
    <text evidence="5">Key component of the cytosolic iron-sulfur protein assembly (CIA) complex, a multiprotein complex that mediates the incorporation of iron-sulfur cluster into apoproteins specifically involved in DNA metabolism and genomic integrity. In the CIA complex, MMS19 acts as an adapter between early-acting CIA components and a subset of cellular target iron-sulfur proteins.</text>
</comment>
<dbReference type="GO" id="GO:0005634">
    <property type="term" value="C:nucleus"/>
    <property type="evidence" value="ECO:0007669"/>
    <property type="project" value="UniProtKB-SubCell"/>
</dbReference>
<evidence type="ECO:0000256" key="4">
    <source>
        <dbReference type="ARBA" id="ARBA00023242"/>
    </source>
</evidence>
<comment type="subcellular location">
    <subcellularLocation>
        <location evidence="1 5">Nucleus</location>
    </subcellularLocation>
</comment>
<name>A0A2I0ANU2_9ASPA</name>
<dbReference type="InterPro" id="IPR024687">
    <property type="entry name" value="MMS19_C"/>
</dbReference>
<proteinExistence type="inferred from homology"/>
<dbReference type="AlphaFoldDB" id="A0A2I0ANU2"/>
<evidence type="ECO:0000313" key="9">
    <source>
        <dbReference type="Proteomes" id="UP000236161"/>
    </source>
</evidence>
<dbReference type="PANTHER" id="PTHR12891:SF0">
    <property type="entry name" value="MMS19 NUCLEOTIDE EXCISION REPAIR PROTEIN HOMOLOG"/>
    <property type="match status" value="1"/>
</dbReference>
<reference evidence="8 9" key="1">
    <citation type="journal article" date="2017" name="Nature">
        <title>The Apostasia genome and the evolution of orchids.</title>
        <authorList>
            <person name="Zhang G.Q."/>
            <person name="Liu K.W."/>
            <person name="Li Z."/>
            <person name="Lohaus R."/>
            <person name="Hsiao Y.Y."/>
            <person name="Niu S.C."/>
            <person name="Wang J.Y."/>
            <person name="Lin Y.C."/>
            <person name="Xu Q."/>
            <person name="Chen L.J."/>
            <person name="Yoshida K."/>
            <person name="Fujiwara S."/>
            <person name="Wang Z.W."/>
            <person name="Zhang Y.Q."/>
            <person name="Mitsuda N."/>
            <person name="Wang M."/>
            <person name="Liu G.H."/>
            <person name="Pecoraro L."/>
            <person name="Huang H.X."/>
            <person name="Xiao X.J."/>
            <person name="Lin M."/>
            <person name="Wu X.Y."/>
            <person name="Wu W.L."/>
            <person name="Chen Y.Y."/>
            <person name="Chang S.B."/>
            <person name="Sakamoto S."/>
            <person name="Ohme-Takagi M."/>
            <person name="Yagi M."/>
            <person name="Zeng S.J."/>
            <person name="Shen C.Y."/>
            <person name="Yeh C.M."/>
            <person name="Luo Y.B."/>
            <person name="Tsai W.C."/>
            <person name="Van de Peer Y."/>
            <person name="Liu Z.J."/>
        </authorList>
    </citation>
    <scope>NUCLEOTIDE SEQUENCE [LARGE SCALE GENOMIC DNA]</scope>
    <source>
        <strain evidence="9">cv. Shenzhen</strain>
        <tissue evidence="8">Stem</tissue>
    </source>
</reference>
<keyword evidence="4 5" id="KW-0539">Nucleus</keyword>
<protein>
    <recommendedName>
        <fullName evidence="5">MMS19 nucleotide excision repair protein</fullName>
    </recommendedName>
</protein>
<evidence type="ECO:0000256" key="5">
    <source>
        <dbReference type="RuleBase" id="RU367072"/>
    </source>
</evidence>
<evidence type="ECO:0000256" key="1">
    <source>
        <dbReference type="ARBA" id="ARBA00004123"/>
    </source>
</evidence>
<dbReference type="PANTHER" id="PTHR12891">
    <property type="entry name" value="DNA REPAIR/TRANSCRIPTION PROTEIN MET18/MMS19"/>
    <property type="match status" value="1"/>
</dbReference>
<dbReference type="Pfam" id="PF14500">
    <property type="entry name" value="MMS19_N"/>
    <property type="match status" value="1"/>
</dbReference>
<gene>
    <name evidence="8" type="ORF">AXF42_Ash002534</name>
</gene>
<dbReference type="GO" id="GO:0006281">
    <property type="term" value="P:DNA repair"/>
    <property type="evidence" value="ECO:0007669"/>
    <property type="project" value="UniProtKB-UniRule"/>
</dbReference>
<evidence type="ECO:0000256" key="3">
    <source>
        <dbReference type="ARBA" id="ARBA00022737"/>
    </source>
</evidence>
<keyword evidence="3" id="KW-0677">Repeat</keyword>
<dbReference type="InterPro" id="IPR029240">
    <property type="entry name" value="MMS19_N"/>
</dbReference>
<keyword evidence="5" id="KW-0227">DNA damage</keyword>
<dbReference type="InterPro" id="IPR016024">
    <property type="entry name" value="ARM-type_fold"/>
</dbReference>
<dbReference type="InterPro" id="IPR011989">
    <property type="entry name" value="ARM-like"/>
</dbReference>
<dbReference type="GO" id="GO:0097361">
    <property type="term" value="C:cytosolic [4Fe-4S] assembly targeting complex"/>
    <property type="evidence" value="ECO:0007669"/>
    <property type="project" value="UniProtKB-UniRule"/>
</dbReference>
<dbReference type="STRING" id="1088818.A0A2I0ANU2"/>
<evidence type="ECO:0000259" key="6">
    <source>
        <dbReference type="Pfam" id="PF12460"/>
    </source>
</evidence>
<dbReference type="EMBL" id="KZ451969">
    <property type="protein sequence ID" value="PKA57230.1"/>
    <property type="molecule type" value="Genomic_DNA"/>
</dbReference>
<dbReference type="OrthoDB" id="342900at2759"/>
<feature type="domain" description="MMS19 N-terminal" evidence="7">
    <location>
        <begin position="2"/>
        <end position="66"/>
    </location>
</feature>
<dbReference type="Gene3D" id="1.25.10.10">
    <property type="entry name" value="Leucine-rich Repeat Variant"/>
    <property type="match status" value="1"/>
</dbReference>
<feature type="domain" description="MMS19 C-terminal" evidence="6">
    <location>
        <begin position="467"/>
        <end position="857"/>
    </location>
</feature>
<dbReference type="GO" id="GO:0051604">
    <property type="term" value="P:protein maturation"/>
    <property type="evidence" value="ECO:0007669"/>
    <property type="project" value="UniProtKB-UniRule"/>
</dbReference>
<dbReference type="Proteomes" id="UP000236161">
    <property type="component" value="Unassembled WGS sequence"/>
</dbReference>